<evidence type="ECO:0000313" key="2">
    <source>
        <dbReference type="Proteomes" id="UP001055811"/>
    </source>
</evidence>
<sequence length="124" mass="13413">MPEVTAKRETTVSRAPGGDPGRALRRSKLEGYLKAPWPFIPEAGPAFGDISVSPPAGLGKDWMIAWYAIVVQEMYGRSMDNAPCTPFVACMCQTFSQVVALGSKGKLLWRKQSREVVAGAVGRV</sequence>
<evidence type="ECO:0000313" key="1">
    <source>
        <dbReference type="EMBL" id="KAI3689112.1"/>
    </source>
</evidence>
<accession>A0ACB8YV23</accession>
<organism evidence="1 2">
    <name type="scientific">Cichorium intybus</name>
    <name type="common">Chicory</name>
    <dbReference type="NCBI Taxonomy" id="13427"/>
    <lineage>
        <taxon>Eukaryota</taxon>
        <taxon>Viridiplantae</taxon>
        <taxon>Streptophyta</taxon>
        <taxon>Embryophyta</taxon>
        <taxon>Tracheophyta</taxon>
        <taxon>Spermatophyta</taxon>
        <taxon>Magnoliopsida</taxon>
        <taxon>eudicotyledons</taxon>
        <taxon>Gunneridae</taxon>
        <taxon>Pentapetalae</taxon>
        <taxon>asterids</taxon>
        <taxon>campanulids</taxon>
        <taxon>Asterales</taxon>
        <taxon>Asteraceae</taxon>
        <taxon>Cichorioideae</taxon>
        <taxon>Cichorieae</taxon>
        <taxon>Cichoriinae</taxon>
        <taxon>Cichorium</taxon>
    </lineage>
</organism>
<reference evidence="2" key="1">
    <citation type="journal article" date="2022" name="Mol. Ecol. Resour.">
        <title>The genomes of chicory, endive, great burdock and yacon provide insights into Asteraceae palaeo-polyploidization history and plant inulin production.</title>
        <authorList>
            <person name="Fan W."/>
            <person name="Wang S."/>
            <person name="Wang H."/>
            <person name="Wang A."/>
            <person name="Jiang F."/>
            <person name="Liu H."/>
            <person name="Zhao H."/>
            <person name="Xu D."/>
            <person name="Zhang Y."/>
        </authorList>
    </citation>
    <scope>NUCLEOTIDE SEQUENCE [LARGE SCALE GENOMIC DNA]</scope>
    <source>
        <strain evidence="2">cv. Punajuju</strain>
    </source>
</reference>
<keyword evidence="2" id="KW-1185">Reference proteome</keyword>
<dbReference type="EMBL" id="CM042017">
    <property type="protein sequence ID" value="KAI3689112.1"/>
    <property type="molecule type" value="Genomic_DNA"/>
</dbReference>
<proteinExistence type="predicted"/>
<name>A0ACB8YV23_CICIN</name>
<comment type="caution">
    <text evidence="1">The sequence shown here is derived from an EMBL/GenBank/DDBJ whole genome shotgun (WGS) entry which is preliminary data.</text>
</comment>
<gene>
    <name evidence="1" type="ORF">L2E82_47061</name>
</gene>
<reference evidence="1 2" key="2">
    <citation type="journal article" date="2022" name="Mol. Ecol. Resour.">
        <title>The genomes of chicory, endive, great burdock and yacon provide insights into Asteraceae paleo-polyploidization history and plant inulin production.</title>
        <authorList>
            <person name="Fan W."/>
            <person name="Wang S."/>
            <person name="Wang H."/>
            <person name="Wang A."/>
            <person name="Jiang F."/>
            <person name="Liu H."/>
            <person name="Zhao H."/>
            <person name="Xu D."/>
            <person name="Zhang Y."/>
        </authorList>
    </citation>
    <scope>NUCLEOTIDE SEQUENCE [LARGE SCALE GENOMIC DNA]</scope>
    <source>
        <strain evidence="2">cv. Punajuju</strain>
        <tissue evidence="1">Leaves</tissue>
    </source>
</reference>
<dbReference type="Proteomes" id="UP001055811">
    <property type="component" value="Linkage Group LG09"/>
</dbReference>
<protein>
    <submittedName>
        <fullName evidence="1">Uncharacterized protein</fullName>
    </submittedName>
</protein>